<name>A0A127FAI1_STEDE</name>
<reference evidence="4 5" key="1">
    <citation type="submission" date="2015-06" db="EMBL/GenBank/DDBJ databases">
        <title>A Comprehensive Approach to Explore the Metabolic and Phylogenetic Diversity of Bacterial Steroid Degradation in the Environment: Testosterone as an Example.</title>
        <authorList>
            <person name="Yang F.-C."/>
            <person name="Chen Y.-L."/>
            <person name="Yu C.-P."/>
            <person name="Tang S.-L."/>
            <person name="Wang P.-H."/>
            <person name="Ismail W."/>
            <person name="Wang C.-H."/>
            <person name="Yang C.-Y."/>
            <person name="Chiang Y.-R."/>
        </authorList>
    </citation>
    <scope>NUCLEOTIDE SEQUENCE [LARGE SCALE GENOMIC DNA]</scope>
    <source>
        <strain evidence="4 5">DSM 18526</strain>
    </source>
</reference>
<evidence type="ECO:0000259" key="3">
    <source>
        <dbReference type="Pfam" id="PF07589"/>
    </source>
</evidence>
<keyword evidence="2" id="KW-0732">Signal</keyword>
<feature type="chain" id="PRO_5007448303" description="Ice-binding protein C-terminal domain-containing protein" evidence="2">
    <location>
        <begin position="21"/>
        <end position="202"/>
    </location>
</feature>
<feature type="transmembrane region" description="Helical" evidence="1">
    <location>
        <begin position="180"/>
        <end position="197"/>
    </location>
</feature>
<evidence type="ECO:0000256" key="2">
    <source>
        <dbReference type="SAM" id="SignalP"/>
    </source>
</evidence>
<evidence type="ECO:0000313" key="5">
    <source>
        <dbReference type="Proteomes" id="UP000070250"/>
    </source>
</evidence>
<organism evidence="4 5">
    <name type="scientific">Steroidobacter denitrificans</name>
    <dbReference type="NCBI Taxonomy" id="465721"/>
    <lineage>
        <taxon>Bacteria</taxon>
        <taxon>Pseudomonadati</taxon>
        <taxon>Pseudomonadota</taxon>
        <taxon>Gammaproteobacteria</taxon>
        <taxon>Steroidobacterales</taxon>
        <taxon>Steroidobacteraceae</taxon>
        <taxon>Steroidobacter</taxon>
    </lineage>
</organism>
<dbReference type="Pfam" id="PF07589">
    <property type="entry name" value="PEP-CTERM"/>
    <property type="match status" value="1"/>
</dbReference>
<protein>
    <recommendedName>
        <fullName evidence="3">Ice-binding protein C-terminal domain-containing protein</fullName>
    </recommendedName>
</protein>
<gene>
    <name evidence="4" type="ORF">ACG33_10050</name>
</gene>
<dbReference type="InterPro" id="IPR013424">
    <property type="entry name" value="Ice-binding_C"/>
</dbReference>
<evidence type="ECO:0000256" key="1">
    <source>
        <dbReference type="SAM" id="Phobius"/>
    </source>
</evidence>
<dbReference type="EMBL" id="CP011971">
    <property type="protein sequence ID" value="AMN47432.1"/>
    <property type="molecule type" value="Genomic_DNA"/>
</dbReference>
<dbReference type="RefSeq" id="WP_066920871.1">
    <property type="nucleotide sequence ID" value="NZ_CP011971.1"/>
</dbReference>
<dbReference type="KEGG" id="sdf:ACG33_10050"/>
<sequence length="202" mass="20312">MIRALLAAGILACFSLSAQATPVTFDLAGAPTSSVKVVDFDGGFLCDISGCGVTATLNPLLGSLNRTLDVGESWSFNFFTLDFQGLGSGTGTISASLGFDLPTDAPVAAGTGEGGFGTFLGLITGGSLTWMTQPGAFSLSDGSQYSVTFANLSGLTVGSAVVGATITLLQGASAVSVPEPGTLSLFGLGLLAVGFLARRRRR</sequence>
<evidence type="ECO:0000313" key="4">
    <source>
        <dbReference type="EMBL" id="AMN47432.1"/>
    </source>
</evidence>
<feature type="signal peptide" evidence="2">
    <location>
        <begin position="1"/>
        <end position="20"/>
    </location>
</feature>
<accession>A0A127FAI1</accession>
<dbReference type="OrthoDB" id="6363790at2"/>
<keyword evidence="1" id="KW-0472">Membrane</keyword>
<feature type="domain" description="Ice-binding protein C-terminal" evidence="3">
    <location>
        <begin position="176"/>
        <end position="200"/>
    </location>
</feature>
<dbReference type="Proteomes" id="UP000070250">
    <property type="component" value="Chromosome"/>
</dbReference>
<dbReference type="AlphaFoldDB" id="A0A127FAI1"/>
<keyword evidence="5" id="KW-1185">Reference proteome</keyword>
<keyword evidence="1" id="KW-1133">Transmembrane helix</keyword>
<dbReference type="NCBIfam" id="TIGR02595">
    <property type="entry name" value="PEP_CTERM"/>
    <property type="match status" value="1"/>
</dbReference>
<keyword evidence="1" id="KW-0812">Transmembrane</keyword>
<proteinExistence type="predicted"/>